<dbReference type="Proteomes" id="UP000324800">
    <property type="component" value="Unassembled WGS sequence"/>
</dbReference>
<evidence type="ECO:0000313" key="2">
    <source>
        <dbReference type="Proteomes" id="UP000324800"/>
    </source>
</evidence>
<dbReference type="AlphaFoldDB" id="A0A5J4W7U9"/>
<sequence>MSNAYIDERLLDVVGLSDFPELHEYIKEHYPKPNGELPQPVLIGDQTLQQQVKNNDDIIYASNEVFEPPVPNAITKFDLGSQLERQSFLASSGSNPQLIAYDDRTTLTASYEATGLFPNRYLFKSYPSNTKYIPVHVEQQEFFAMCLFKDMNDNSSAHQMKPHLKNPNLTSTKNELATTKPLPIVQQKRPKAASIGLANGFMNGLQTPQLAHQGSFPIFFTNCVIL</sequence>
<comment type="caution">
    <text evidence="1">The sequence shown here is derived from an EMBL/GenBank/DDBJ whole genome shotgun (WGS) entry which is preliminary data.</text>
</comment>
<dbReference type="EMBL" id="SNRW01003046">
    <property type="protein sequence ID" value="KAA6390948.1"/>
    <property type="molecule type" value="Genomic_DNA"/>
</dbReference>
<reference evidence="1 2" key="1">
    <citation type="submission" date="2019-03" db="EMBL/GenBank/DDBJ databases">
        <title>Single cell metagenomics reveals metabolic interactions within the superorganism composed of flagellate Streblomastix strix and complex community of Bacteroidetes bacteria on its surface.</title>
        <authorList>
            <person name="Treitli S.C."/>
            <person name="Kolisko M."/>
            <person name="Husnik F."/>
            <person name="Keeling P."/>
            <person name="Hampl V."/>
        </authorList>
    </citation>
    <scope>NUCLEOTIDE SEQUENCE [LARGE SCALE GENOMIC DNA]</scope>
    <source>
        <strain evidence="1">ST1C</strain>
    </source>
</reference>
<accession>A0A5J4W7U9</accession>
<name>A0A5J4W7U9_9EUKA</name>
<organism evidence="1 2">
    <name type="scientific">Streblomastix strix</name>
    <dbReference type="NCBI Taxonomy" id="222440"/>
    <lineage>
        <taxon>Eukaryota</taxon>
        <taxon>Metamonada</taxon>
        <taxon>Preaxostyla</taxon>
        <taxon>Oxymonadida</taxon>
        <taxon>Streblomastigidae</taxon>
        <taxon>Streblomastix</taxon>
    </lineage>
</organism>
<gene>
    <name evidence="1" type="ORF">EZS28_013526</name>
</gene>
<protein>
    <submittedName>
        <fullName evidence="1">Uncharacterized protein</fullName>
    </submittedName>
</protein>
<proteinExistence type="predicted"/>
<evidence type="ECO:0000313" key="1">
    <source>
        <dbReference type="EMBL" id="KAA6390948.1"/>
    </source>
</evidence>